<evidence type="ECO:0000256" key="1">
    <source>
        <dbReference type="SAM" id="MobiDB-lite"/>
    </source>
</evidence>
<organism evidence="3">
    <name type="scientific">Prunus dulcis</name>
    <name type="common">Almond</name>
    <name type="synonym">Amygdalus dulcis</name>
    <dbReference type="NCBI Taxonomy" id="3755"/>
    <lineage>
        <taxon>Eukaryota</taxon>
        <taxon>Viridiplantae</taxon>
        <taxon>Streptophyta</taxon>
        <taxon>Embryophyta</taxon>
        <taxon>Tracheophyta</taxon>
        <taxon>Spermatophyta</taxon>
        <taxon>Magnoliopsida</taxon>
        <taxon>eudicotyledons</taxon>
        <taxon>Gunneridae</taxon>
        <taxon>Pentapetalae</taxon>
        <taxon>rosids</taxon>
        <taxon>fabids</taxon>
        <taxon>Rosales</taxon>
        <taxon>Rosaceae</taxon>
        <taxon>Amygdaloideae</taxon>
        <taxon>Amygdaleae</taxon>
        <taxon>Prunus</taxon>
    </lineage>
</organism>
<evidence type="ECO:0000259" key="2">
    <source>
        <dbReference type="PROSITE" id="PS50994"/>
    </source>
</evidence>
<dbReference type="InterPro" id="IPR039537">
    <property type="entry name" value="Retrotran_Ty1/copia-like"/>
</dbReference>
<dbReference type="PANTHER" id="PTHR42648:SF18">
    <property type="entry name" value="RETROTRANSPOSON, UNCLASSIFIED-LIKE PROTEIN"/>
    <property type="match status" value="1"/>
</dbReference>
<feature type="compositionally biased region" description="Acidic residues" evidence="1">
    <location>
        <begin position="283"/>
        <end position="314"/>
    </location>
</feature>
<sequence length="401" mass="46168">MVEGLPQFIASQRVCEDCLVGRQHRDPFPKESLWRASKVLQLVHADICGPINPTSNSNKRYLITFIDDFSRKTWVYFLVKKSEAFGTFKFFKSRVEKETGAFIRSLRTDRGGEFTSHEFTNFCHENGIHRQLTTAYSPQQNGVSERKNRTIMNMVRSVLSAKQIPKTFWPEAVNWTVHVLNRCPTLSVKNKTPEEAWNGHKPSVDHFRIFGCIAHVHVPDTKRVKLDAKSCKCILLGVSEESKAYRLFDPVLQKVIISRDVVFEEDQQWSWNDSHKEAIVADLEWDSDEENSTQREESDESGTDEVVGETESESDSGALIEENIQPAEISPRMERIRRPPIWMRDYVTGQDLSDDESASMAHLALLINQDPTTFEDAVKSEKWRQAMDQEIQAIEKNNTWN</sequence>
<dbReference type="SUPFAM" id="SSF53098">
    <property type="entry name" value="Ribonuclease H-like"/>
    <property type="match status" value="1"/>
</dbReference>
<dbReference type="InterPro" id="IPR012337">
    <property type="entry name" value="RNaseH-like_sf"/>
</dbReference>
<dbReference type="GO" id="GO:0003676">
    <property type="term" value="F:nucleic acid binding"/>
    <property type="evidence" value="ECO:0007669"/>
    <property type="project" value="InterPro"/>
</dbReference>
<accession>A0A4Y1RYW0</accession>
<dbReference type="PROSITE" id="PS50994">
    <property type="entry name" value="INTEGRASE"/>
    <property type="match status" value="1"/>
</dbReference>
<reference evidence="3" key="1">
    <citation type="journal article" date="2019" name="Science">
        <title>Mutation of a bHLH transcription factor allowed almond domestication.</title>
        <authorList>
            <person name="Sanchez-Perez R."/>
            <person name="Pavan S."/>
            <person name="Mazzeo R."/>
            <person name="Moldovan C."/>
            <person name="Aiese Cigliano R."/>
            <person name="Del Cueto J."/>
            <person name="Ricciardi F."/>
            <person name="Lotti C."/>
            <person name="Ricciardi L."/>
            <person name="Dicenta F."/>
            <person name="Lopez-Marques R.L."/>
            <person name="Lindberg Moller B."/>
        </authorList>
    </citation>
    <scope>NUCLEOTIDE SEQUENCE</scope>
</reference>
<name>A0A4Y1RYW0_PRUDU</name>
<dbReference type="InterPro" id="IPR057670">
    <property type="entry name" value="SH3_retrovirus"/>
</dbReference>
<dbReference type="Gene3D" id="3.30.420.10">
    <property type="entry name" value="Ribonuclease H-like superfamily/Ribonuclease H"/>
    <property type="match status" value="1"/>
</dbReference>
<dbReference type="InterPro" id="IPR001584">
    <property type="entry name" value="Integrase_cat-core"/>
</dbReference>
<dbReference type="Pfam" id="PF00665">
    <property type="entry name" value="rve"/>
    <property type="match status" value="1"/>
</dbReference>
<feature type="domain" description="Integrase catalytic" evidence="2">
    <location>
        <begin position="25"/>
        <end position="201"/>
    </location>
</feature>
<proteinExistence type="predicted"/>
<protein>
    <submittedName>
        <fullName evidence="3">Transposable element protein</fullName>
    </submittedName>
</protein>
<feature type="region of interest" description="Disordered" evidence="1">
    <location>
        <begin position="283"/>
        <end position="332"/>
    </location>
</feature>
<gene>
    <name evidence="3" type="ORF">Prudu_021371</name>
</gene>
<dbReference type="Pfam" id="PF25597">
    <property type="entry name" value="SH3_retrovirus"/>
    <property type="match status" value="1"/>
</dbReference>
<dbReference type="EMBL" id="AP019304">
    <property type="protein sequence ID" value="BBH08993.1"/>
    <property type="molecule type" value="Genomic_DNA"/>
</dbReference>
<evidence type="ECO:0000313" key="3">
    <source>
        <dbReference type="EMBL" id="BBH08993.1"/>
    </source>
</evidence>
<dbReference type="AlphaFoldDB" id="A0A4Y1RYW0"/>
<dbReference type="GO" id="GO:0015074">
    <property type="term" value="P:DNA integration"/>
    <property type="evidence" value="ECO:0007669"/>
    <property type="project" value="InterPro"/>
</dbReference>
<dbReference type="InterPro" id="IPR036397">
    <property type="entry name" value="RNaseH_sf"/>
</dbReference>
<dbReference type="PANTHER" id="PTHR42648">
    <property type="entry name" value="TRANSPOSASE, PUTATIVE-RELATED"/>
    <property type="match status" value="1"/>
</dbReference>